<sequence>MAETNSVQMAKVLGAPNAKLQPNETGGRSRIMFATITSVAGQINDTVYFGRIPGGARISSTRMNNAAGTASSTMSLGLRKTSDKTVISATALAAATSIAAAQNIDVTNTGALTNAGQSYVTPYEVDVYGTIAGAATPASPGQLISVTVHYVLD</sequence>
<organism evidence="1 2">
    <name type="scientific">Burkholderia dolosa</name>
    <dbReference type="NCBI Taxonomy" id="152500"/>
    <lineage>
        <taxon>Bacteria</taxon>
        <taxon>Pseudomonadati</taxon>
        <taxon>Pseudomonadota</taxon>
        <taxon>Betaproteobacteria</taxon>
        <taxon>Burkholderiales</taxon>
        <taxon>Burkholderiaceae</taxon>
        <taxon>Burkholderia</taxon>
        <taxon>Burkholderia cepacia complex</taxon>
    </lineage>
</organism>
<proteinExistence type="predicted"/>
<evidence type="ECO:0000313" key="2">
    <source>
        <dbReference type="Proteomes" id="UP000625568"/>
    </source>
</evidence>
<dbReference type="Proteomes" id="UP000625568">
    <property type="component" value="Chromosome 1"/>
</dbReference>
<protein>
    <submittedName>
        <fullName evidence="1">Uncharacterized protein</fullName>
    </submittedName>
</protein>
<dbReference type="EMBL" id="CP069482">
    <property type="protein sequence ID" value="QRO77763.1"/>
    <property type="molecule type" value="Genomic_DNA"/>
</dbReference>
<reference evidence="1 2" key="1">
    <citation type="submission" date="2021-02" db="EMBL/GenBank/DDBJ databases">
        <title>FDA dAtabase for Regulatory Grade micrObial Sequences (FDA-ARGOS): Supporting development and validation of Infectious Disease Dx tests.</title>
        <authorList>
            <person name="Minogue T."/>
            <person name="Wolcott M."/>
            <person name="Wasieloski L."/>
            <person name="Aguilar W."/>
            <person name="Moore D."/>
            <person name="Jaissle J."/>
            <person name="Tallon L."/>
            <person name="Sadzewicz L."/>
            <person name="Zhao X."/>
            <person name="Boylan J."/>
            <person name="Ott S."/>
            <person name="Bowen H."/>
            <person name="Vavikolanu K."/>
            <person name="Mehta A."/>
            <person name="Aluvathingal J."/>
            <person name="Nadendla S."/>
            <person name="Yan Y."/>
            <person name="Sichtig H."/>
        </authorList>
    </citation>
    <scope>NUCLEOTIDE SEQUENCE [LARGE SCALE GENOMIC DNA]</scope>
    <source>
        <strain evidence="1 2">FDAARGOS_1272</strain>
    </source>
</reference>
<dbReference type="RefSeq" id="WP_105773944.1">
    <property type="nucleotide sequence ID" value="NZ_CABVPR010000014.1"/>
</dbReference>
<dbReference type="AlphaFoldDB" id="A0A892HYM4"/>
<keyword evidence="2" id="KW-1185">Reference proteome</keyword>
<gene>
    <name evidence="1" type="ORF">I6K02_02265</name>
</gene>
<accession>A0A892HYM4</accession>
<dbReference type="GeneID" id="93128613"/>
<evidence type="ECO:0000313" key="1">
    <source>
        <dbReference type="EMBL" id="QRO77763.1"/>
    </source>
</evidence>
<name>A0A892HYM4_9BURK</name>